<protein>
    <submittedName>
        <fullName evidence="1">Uncharacterized protein</fullName>
    </submittedName>
</protein>
<name>A0AAD5R195_PARTN</name>
<evidence type="ECO:0000313" key="1">
    <source>
        <dbReference type="EMBL" id="KAJ1367614.1"/>
    </source>
</evidence>
<dbReference type="AlphaFoldDB" id="A0AAD5R195"/>
<organism evidence="1 2">
    <name type="scientific">Parelaphostrongylus tenuis</name>
    <name type="common">Meningeal worm</name>
    <dbReference type="NCBI Taxonomy" id="148309"/>
    <lineage>
        <taxon>Eukaryota</taxon>
        <taxon>Metazoa</taxon>
        <taxon>Ecdysozoa</taxon>
        <taxon>Nematoda</taxon>
        <taxon>Chromadorea</taxon>
        <taxon>Rhabditida</taxon>
        <taxon>Rhabditina</taxon>
        <taxon>Rhabditomorpha</taxon>
        <taxon>Strongyloidea</taxon>
        <taxon>Metastrongylidae</taxon>
        <taxon>Parelaphostrongylus</taxon>
    </lineage>
</organism>
<gene>
    <name evidence="1" type="ORF">KIN20_028557</name>
</gene>
<evidence type="ECO:0000313" key="2">
    <source>
        <dbReference type="Proteomes" id="UP001196413"/>
    </source>
</evidence>
<proteinExistence type="predicted"/>
<sequence length="189" mass="21745">MRLEECIEGDLGHPTQDLSYNYIRGCPSPKLLLTLTREIRVKVIELKKFLSSISAKFISVEKRRKTMATDDAYKKCLRERRVFIENGNGASKILNPKPFMKYCHQGNMRQHRDAMRSWQPALTRIVDYFVREGSIPPWSSSGDLPIGTDSREAIVCFFTSAGENFLYGKHFSYMSDNGRKKNPKAKKTN</sequence>
<comment type="caution">
    <text evidence="1">The sequence shown here is derived from an EMBL/GenBank/DDBJ whole genome shotgun (WGS) entry which is preliminary data.</text>
</comment>
<keyword evidence="2" id="KW-1185">Reference proteome</keyword>
<dbReference type="Proteomes" id="UP001196413">
    <property type="component" value="Unassembled WGS sequence"/>
</dbReference>
<reference evidence="1" key="1">
    <citation type="submission" date="2021-06" db="EMBL/GenBank/DDBJ databases">
        <title>Parelaphostrongylus tenuis whole genome reference sequence.</title>
        <authorList>
            <person name="Garwood T.J."/>
            <person name="Larsen P.A."/>
            <person name="Fountain-Jones N.M."/>
            <person name="Garbe J.R."/>
            <person name="Macchietto M.G."/>
            <person name="Kania S.A."/>
            <person name="Gerhold R.W."/>
            <person name="Richards J.E."/>
            <person name="Wolf T.M."/>
        </authorList>
    </citation>
    <scope>NUCLEOTIDE SEQUENCE</scope>
    <source>
        <strain evidence="1">MNPRO001-30</strain>
        <tissue evidence="1">Meninges</tissue>
    </source>
</reference>
<dbReference type="EMBL" id="JAHQIW010005958">
    <property type="protein sequence ID" value="KAJ1367614.1"/>
    <property type="molecule type" value="Genomic_DNA"/>
</dbReference>
<accession>A0AAD5R195</accession>